<dbReference type="EMBL" id="BARV01037506">
    <property type="protein sequence ID" value="GAI51497.1"/>
    <property type="molecule type" value="Genomic_DNA"/>
</dbReference>
<sequence length="64" mass="7529">MSPPGVFCIKLLHDLPAEVLKQRIIDKPVYKSAKEIFNYLSYSMRDLKKEIFKVIYLNSQNQII</sequence>
<evidence type="ECO:0000259" key="1">
    <source>
        <dbReference type="Pfam" id="PF04002"/>
    </source>
</evidence>
<proteinExistence type="predicted"/>
<feature type="non-terminal residue" evidence="2">
    <location>
        <position position="64"/>
    </location>
</feature>
<gene>
    <name evidence="2" type="ORF">S06H3_58009</name>
</gene>
<comment type="caution">
    <text evidence="2">The sequence shown here is derived from an EMBL/GenBank/DDBJ whole genome shotgun (WGS) entry which is preliminary data.</text>
</comment>
<dbReference type="Pfam" id="PF04002">
    <property type="entry name" value="RadC"/>
    <property type="match status" value="1"/>
</dbReference>
<dbReference type="AlphaFoldDB" id="X1P5D3"/>
<evidence type="ECO:0000313" key="2">
    <source>
        <dbReference type="EMBL" id="GAI51497.1"/>
    </source>
</evidence>
<dbReference type="InterPro" id="IPR025657">
    <property type="entry name" value="RadC_JAB"/>
</dbReference>
<reference evidence="2" key="1">
    <citation type="journal article" date="2014" name="Front. Microbiol.">
        <title>High frequency of phylogenetically diverse reductive dehalogenase-homologous genes in deep subseafloor sedimentary metagenomes.</title>
        <authorList>
            <person name="Kawai M."/>
            <person name="Futagami T."/>
            <person name="Toyoda A."/>
            <person name="Takaki Y."/>
            <person name="Nishi S."/>
            <person name="Hori S."/>
            <person name="Arai W."/>
            <person name="Tsubouchi T."/>
            <person name="Morono Y."/>
            <person name="Uchiyama I."/>
            <person name="Ito T."/>
            <person name="Fujiyama A."/>
            <person name="Inagaki F."/>
            <person name="Takami H."/>
        </authorList>
    </citation>
    <scope>NUCLEOTIDE SEQUENCE</scope>
    <source>
        <strain evidence="2">Expedition CK06-06</strain>
    </source>
</reference>
<accession>X1P5D3</accession>
<feature type="domain" description="RadC-like JAB" evidence="1">
    <location>
        <begin position="31"/>
        <end position="64"/>
    </location>
</feature>
<organism evidence="2">
    <name type="scientific">marine sediment metagenome</name>
    <dbReference type="NCBI Taxonomy" id="412755"/>
    <lineage>
        <taxon>unclassified sequences</taxon>
        <taxon>metagenomes</taxon>
        <taxon>ecological metagenomes</taxon>
    </lineage>
</organism>
<protein>
    <recommendedName>
        <fullName evidence="1">RadC-like JAB domain-containing protein</fullName>
    </recommendedName>
</protein>
<name>X1P5D3_9ZZZZ</name>